<name>A0ABY7T8P2_9SPHI</name>
<dbReference type="Proteomes" id="UP001216139">
    <property type="component" value="Chromosome"/>
</dbReference>
<accession>A0ABY7T8P2</accession>
<evidence type="ECO:0000313" key="1">
    <source>
        <dbReference type="EMBL" id="WCT12490.1"/>
    </source>
</evidence>
<evidence type="ECO:0000313" key="2">
    <source>
        <dbReference type="Proteomes" id="UP001216139"/>
    </source>
</evidence>
<reference evidence="1 2" key="1">
    <citation type="submission" date="2023-02" db="EMBL/GenBank/DDBJ databases">
        <title>Genome sequence of Mucilaginibacter jinjuensis strain KACC 16571.</title>
        <authorList>
            <person name="Kim S."/>
            <person name="Heo J."/>
            <person name="Kwon S.-W."/>
        </authorList>
    </citation>
    <scope>NUCLEOTIDE SEQUENCE [LARGE SCALE GENOMIC DNA]</scope>
    <source>
        <strain evidence="1 2">KACC 16571</strain>
    </source>
</reference>
<proteinExistence type="predicted"/>
<gene>
    <name evidence="1" type="ORF">PQO05_00915</name>
</gene>
<sequence length="59" mass="6660">MKKSEEQKTAIKKKQWIKPDVETIGADIIASGSVFQNHEGGYYKLFSYNGALIKATYFS</sequence>
<dbReference type="EMBL" id="CP117167">
    <property type="protein sequence ID" value="WCT12490.1"/>
    <property type="molecule type" value="Genomic_DNA"/>
</dbReference>
<dbReference type="RefSeq" id="WP_273630755.1">
    <property type="nucleotide sequence ID" value="NZ_CP117167.1"/>
</dbReference>
<protein>
    <submittedName>
        <fullName evidence="1">Uncharacterized protein</fullName>
    </submittedName>
</protein>
<keyword evidence="2" id="KW-1185">Reference proteome</keyword>
<organism evidence="1 2">
    <name type="scientific">Mucilaginibacter jinjuensis</name>
    <dbReference type="NCBI Taxonomy" id="1176721"/>
    <lineage>
        <taxon>Bacteria</taxon>
        <taxon>Pseudomonadati</taxon>
        <taxon>Bacteroidota</taxon>
        <taxon>Sphingobacteriia</taxon>
        <taxon>Sphingobacteriales</taxon>
        <taxon>Sphingobacteriaceae</taxon>
        <taxon>Mucilaginibacter</taxon>
    </lineage>
</organism>